<protein>
    <recommendedName>
        <fullName evidence="11">Presenilin</fullName>
        <ecNumber evidence="11">3.4.23.-</ecNumber>
    </recommendedName>
</protein>
<evidence type="ECO:0000256" key="6">
    <source>
        <dbReference type="ARBA" id="ARBA00022989"/>
    </source>
</evidence>
<comment type="subunit">
    <text evidence="10">Homodimer. Component of the gamma-secretase complex, a complex composed of a presenilin homodimer, nicastrin, aph1 and pen2.</text>
</comment>
<comment type="subcellular location">
    <subcellularLocation>
        <location evidence="11">Endoplasmic reticulum membrane</location>
        <topology evidence="11">Multi-pass membrane protein</topology>
    </subcellularLocation>
    <subcellularLocation>
        <location evidence="11">Golgi apparatus membrane</location>
        <topology evidence="11">Multi-pass membrane protein</topology>
    </subcellularLocation>
</comment>
<feature type="transmembrane region" description="Helical" evidence="11">
    <location>
        <begin position="172"/>
        <end position="191"/>
    </location>
</feature>
<dbReference type="GO" id="GO:0034205">
    <property type="term" value="P:amyloid-beta formation"/>
    <property type="evidence" value="ECO:0007669"/>
    <property type="project" value="TreeGrafter"/>
</dbReference>
<evidence type="ECO:0000256" key="10">
    <source>
        <dbReference type="ARBA" id="ARBA00066080"/>
    </source>
</evidence>
<evidence type="ECO:0000256" key="9">
    <source>
        <dbReference type="ARBA" id="ARBA00053367"/>
    </source>
</evidence>
<dbReference type="PANTHER" id="PTHR10202">
    <property type="entry name" value="PRESENILIN"/>
    <property type="match status" value="1"/>
</dbReference>
<dbReference type="InterPro" id="IPR001108">
    <property type="entry name" value="Peptidase_A22A"/>
</dbReference>
<dbReference type="RefSeq" id="XP_024502844.1">
    <property type="nucleotide sequence ID" value="XM_024648914.1"/>
</dbReference>
<dbReference type="GO" id="GO:0005789">
    <property type="term" value="C:endoplasmic reticulum membrane"/>
    <property type="evidence" value="ECO:0007669"/>
    <property type="project" value="UniProtKB-SubCell"/>
</dbReference>
<dbReference type="GO" id="GO:0007219">
    <property type="term" value="P:Notch signaling pathway"/>
    <property type="evidence" value="ECO:0007669"/>
    <property type="project" value="UniProtKB-KW"/>
</dbReference>
<dbReference type="GO" id="GO:0070765">
    <property type="term" value="C:gamma-secretase complex"/>
    <property type="evidence" value="ECO:0007669"/>
    <property type="project" value="TreeGrafter"/>
</dbReference>
<reference evidence="12 13" key="1">
    <citation type="submission" date="2014-09" db="EMBL/GenBank/DDBJ databases">
        <authorList>
            <person name="Martin A.A."/>
        </authorList>
    </citation>
    <scope>NUCLEOTIDE SEQUENCE</scope>
    <source>
        <strain evidence="13">ED321</strain>
        <strain evidence="12">ED321 Heterogonic</strain>
    </source>
</reference>
<evidence type="ECO:0000256" key="7">
    <source>
        <dbReference type="ARBA" id="ARBA00023034"/>
    </source>
</evidence>
<proteinExistence type="inferred from homology"/>
<feature type="transmembrane region" description="Helical" evidence="11">
    <location>
        <begin position="197"/>
        <end position="216"/>
    </location>
</feature>
<dbReference type="InterPro" id="IPR006639">
    <property type="entry name" value="Preselin/SPP"/>
</dbReference>
<gene>
    <name evidence="12 14 15" type="ORF">SRAE_1000190200</name>
</gene>
<keyword evidence="2 11" id="KW-0812">Transmembrane</keyword>
<dbReference type="Gene3D" id="1.10.472.100">
    <property type="entry name" value="Presenilin"/>
    <property type="match status" value="1"/>
</dbReference>
<evidence type="ECO:0000313" key="12">
    <source>
        <dbReference type="EMBL" id="CEF63643.1"/>
    </source>
</evidence>
<evidence type="ECO:0000256" key="2">
    <source>
        <dbReference type="ARBA" id="ARBA00022692"/>
    </source>
</evidence>
<dbReference type="GO" id="GO:0055074">
    <property type="term" value="P:calcium ion homeostasis"/>
    <property type="evidence" value="ECO:0007669"/>
    <property type="project" value="TreeGrafter"/>
</dbReference>
<sequence length="417" mass="47678">MIKIFYYNILKNSIDMSNEAPIPLRSPEENETEKDEISLKYNASHVISLFIPVTICMSYVVFCIKYLPFYGSTEKFGQQLVYTPFREEGAESFWHLMLVIIVIILLYKKRFYKIIDGFLFFNTALFLTFFLYLHIQETFTAFGIPIDVISLLIITGNLCIMGIISIHFKGPLIIQQTFLILIAAMFALILIKFMPNWTVWGILLLISFWDLFAVLYSKGPLRILVETAQERNEPIFASLIYTSGLLYVPITTVMVTEETTPVEGNQNNECEIKTDGRGIRYAPERPQNSLVTLDEDGPSSNPQIRVQNRNERLMLNGVYHQHPTEEEHQGVKLGLGDFVFYSILLGKAAMFDDWNLVVVCYVSILVGLSLTLILLALHQKALPALPISIFFGLILFFSTRICISPFVLELSKNNLIY</sequence>
<keyword evidence="4 11" id="KW-0256">Endoplasmic reticulum</keyword>
<evidence type="ECO:0000256" key="8">
    <source>
        <dbReference type="ARBA" id="ARBA00023136"/>
    </source>
</evidence>
<dbReference type="PRINTS" id="PR01072">
    <property type="entry name" value="PRESENILIN"/>
</dbReference>
<dbReference type="GO" id="GO:0006509">
    <property type="term" value="P:membrane protein ectodomain proteolysis"/>
    <property type="evidence" value="ECO:0007669"/>
    <property type="project" value="TreeGrafter"/>
</dbReference>
<dbReference type="EC" id="3.4.23.-" evidence="11"/>
<dbReference type="Proteomes" id="UP000035682">
    <property type="component" value="Unplaced"/>
</dbReference>
<comment type="similarity">
    <text evidence="1 11">Belongs to the peptidase A22A family.</text>
</comment>
<evidence type="ECO:0000256" key="1">
    <source>
        <dbReference type="ARBA" id="ARBA00008604"/>
    </source>
</evidence>
<dbReference type="GO" id="GO:0042500">
    <property type="term" value="F:aspartic endopeptidase activity, intramembrane cleaving"/>
    <property type="evidence" value="ECO:0007669"/>
    <property type="project" value="InterPro"/>
</dbReference>
<evidence type="ECO:0000256" key="4">
    <source>
        <dbReference type="ARBA" id="ARBA00022824"/>
    </source>
</evidence>
<keyword evidence="3 11" id="KW-0378">Hydrolase</keyword>
<evidence type="ECO:0000313" key="13">
    <source>
        <dbReference type="Proteomes" id="UP000035682"/>
    </source>
</evidence>
<comment type="function">
    <text evidence="9">Probable catalytic subunit of the gamma-secretase complex, an endoprotease complex that catalyzes the intramembrane cleavage of integral membrane proteins such as Notch receptors. Requires the other members of the gamma-secretase complex to have a protease activity.</text>
</comment>
<dbReference type="AlphaFoldDB" id="A0A090L6A1"/>
<dbReference type="Pfam" id="PF01080">
    <property type="entry name" value="Presenilin"/>
    <property type="match status" value="1"/>
</dbReference>
<dbReference type="SMART" id="SM00730">
    <property type="entry name" value="PSN"/>
    <property type="match status" value="1"/>
</dbReference>
<evidence type="ECO:0000256" key="5">
    <source>
        <dbReference type="ARBA" id="ARBA00022976"/>
    </source>
</evidence>
<keyword evidence="5 11" id="KW-0914">Notch signaling pathway</keyword>
<evidence type="ECO:0000256" key="11">
    <source>
        <dbReference type="RuleBase" id="RU361148"/>
    </source>
</evidence>
<dbReference type="InterPro" id="IPR042524">
    <property type="entry name" value="Presenilin_C"/>
</dbReference>
<comment type="domain">
    <text evidence="11">The PAL motif is required for normal active site conformation.</text>
</comment>
<dbReference type="CTD" id="36376008"/>
<feature type="transmembrane region" description="Helical" evidence="11">
    <location>
        <begin position="389"/>
        <end position="408"/>
    </location>
</feature>
<keyword evidence="8 11" id="KW-0472">Membrane</keyword>
<feature type="transmembrane region" description="Helical" evidence="11">
    <location>
        <begin position="114"/>
        <end position="133"/>
    </location>
</feature>
<reference evidence="14" key="2">
    <citation type="submission" date="2020-12" db="UniProtKB">
        <authorList>
            <consortium name="WormBaseParasite"/>
        </authorList>
    </citation>
    <scope>IDENTIFICATION</scope>
</reference>
<keyword evidence="11" id="KW-0645">Protease</keyword>
<feature type="transmembrane region" description="Helical" evidence="11">
    <location>
        <begin position="236"/>
        <end position="255"/>
    </location>
</feature>
<feature type="transmembrane region" description="Helical" evidence="11">
    <location>
        <begin position="139"/>
        <end position="160"/>
    </location>
</feature>
<dbReference type="PANTHER" id="PTHR10202:SF13">
    <property type="entry name" value="PRESENILIN HOMOLOG"/>
    <property type="match status" value="1"/>
</dbReference>
<dbReference type="EMBL" id="LN609528">
    <property type="protein sequence ID" value="CEF63643.1"/>
    <property type="molecule type" value="Genomic_DNA"/>
</dbReference>
<dbReference type="WormBase" id="SRAE_1000190200">
    <property type="protein sequence ID" value="SRP01271"/>
    <property type="gene ID" value="WBGene00258513"/>
</dbReference>
<name>A0A090L6A1_STRRB</name>
<evidence type="ECO:0000313" key="15">
    <source>
        <dbReference type="WormBase" id="SRAE_1000190200"/>
    </source>
</evidence>
<keyword evidence="13" id="KW-1185">Reference proteome</keyword>
<organism evidence="12">
    <name type="scientific">Strongyloides ratti</name>
    <name type="common">Parasitic roundworm</name>
    <dbReference type="NCBI Taxonomy" id="34506"/>
    <lineage>
        <taxon>Eukaryota</taxon>
        <taxon>Metazoa</taxon>
        <taxon>Ecdysozoa</taxon>
        <taxon>Nematoda</taxon>
        <taxon>Chromadorea</taxon>
        <taxon>Rhabditida</taxon>
        <taxon>Tylenchina</taxon>
        <taxon>Panagrolaimomorpha</taxon>
        <taxon>Strongyloidoidea</taxon>
        <taxon>Strongyloididae</taxon>
        <taxon>Strongyloides</taxon>
    </lineage>
</organism>
<dbReference type="GO" id="GO:0044351">
    <property type="term" value="P:macropinocytosis"/>
    <property type="evidence" value="ECO:0007669"/>
    <property type="project" value="UniProtKB-ARBA"/>
</dbReference>
<dbReference type="STRING" id="34506.A0A090L6A1"/>
<evidence type="ECO:0000256" key="3">
    <source>
        <dbReference type="ARBA" id="ARBA00022801"/>
    </source>
</evidence>
<dbReference type="GO" id="GO:0016485">
    <property type="term" value="P:protein processing"/>
    <property type="evidence" value="ECO:0007669"/>
    <property type="project" value="InterPro"/>
</dbReference>
<keyword evidence="6 11" id="KW-1133">Transmembrane helix</keyword>
<feature type="transmembrane region" description="Helical" evidence="11">
    <location>
        <begin position="354"/>
        <end position="377"/>
    </location>
</feature>
<evidence type="ECO:0000313" key="14">
    <source>
        <dbReference type="WBParaSite" id="SRAE_1000190200.1"/>
    </source>
</evidence>
<dbReference type="OrthoDB" id="20287at2759"/>
<dbReference type="OMA" id="TTNLMMF"/>
<keyword evidence="7 11" id="KW-0333">Golgi apparatus</keyword>
<dbReference type="GeneID" id="36376008"/>
<accession>A0A090L6A1</accession>
<dbReference type="GO" id="GO:0000139">
    <property type="term" value="C:Golgi membrane"/>
    <property type="evidence" value="ECO:0007669"/>
    <property type="project" value="UniProtKB-SubCell"/>
</dbReference>
<dbReference type="WBParaSite" id="SRAE_1000190200.1">
    <property type="protein sequence ID" value="SRAE_1000190200.1"/>
    <property type="gene ID" value="WBGene00258513"/>
</dbReference>
<feature type="transmembrane region" description="Helical" evidence="11">
    <location>
        <begin position="89"/>
        <end position="107"/>
    </location>
</feature>
<feature type="transmembrane region" description="Helical" evidence="11">
    <location>
        <begin position="46"/>
        <end position="69"/>
    </location>
</feature>
<comment type="function">
    <text evidence="11">Probable subunit of the gamma-secretase complex, an endoprotease complex that catalyzes the intramembrane cleavage of integral membrane proteins such as Notch receptors.</text>
</comment>
<dbReference type="FunFam" id="1.10.472.100:FF:000003">
    <property type="entry name" value="Presenilin"/>
    <property type="match status" value="1"/>
</dbReference>